<dbReference type="Gene3D" id="2.60.40.1120">
    <property type="entry name" value="Carboxypeptidase-like, regulatory domain"/>
    <property type="match status" value="1"/>
</dbReference>
<comment type="caution">
    <text evidence="13">The sequence shown here is derived from an EMBL/GenBank/DDBJ whole genome shotgun (WGS) entry which is preliminary data.</text>
</comment>
<dbReference type="InterPro" id="IPR000531">
    <property type="entry name" value="Beta-barrel_TonB"/>
</dbReference>
<keyword evidence="4 8" id="KW-0812">Transmembrane</keyword>
<comment type="similarity">
    <text evidence="8 9">Belongs to the TonB-dependent receptor family.</text>
</comment>
<keyword evidence="6 8" id="KW-0472">Membrane</keyword>
<dbReference type="Gene3D" id="2.40.170.20">
    <property type="entry name" value="TonB-dependent receptor, beta-barrel domain"/>
    <property type="match status" value="1"/>
</dbReference>
<evidence type="ECO:0000256" key="7">
    <source>
        <dbReference type="ARBA" id="ARBA00023237"/>
    </source>
</evidence>
<evidence type="ECO:0000256" key="10">
    <source>
        <dbReference type="SAM" id="SignalP"/>
    </source>
</evidence>
<dbReference type="GO" id="GO:0009279">
    <property type="term" value="C:cell outer membrane"/>
    <property type="evidence" value="ECO:0007669"/>
    <property type="project" value="UniProtKB-SubCell"/>
</dbReference>
<dbReference type="Proteomes" id="UP000466586">
    <property type="component" value="Unassembled WGS sequence"/>
</dbReference>
<sequence>MKKIYALKYGILLLFICFAGFAQAQNTTLTGKILDEKQQPLPGASVLIKNTTRSTSTDVDGNFRINGFPTGKQTVVITFIGYQTIEREIDASQTSSLNVEMKPSAQILDEIAVIGYGIVKKSDATGAVDVVSSKNFNKGVTNSPQELIAGKIAGVSVTSISGAPGNTSTIRIRGGASLSASNDPLIVIDGVPIENVPIGGSPNILSTLNPNDIESFTVLKDASATAIYGSRASNGVIQITTKRGGKDLKIGYNLTTSLSTTPNKIDVYTGDEFRELVNRVYAGNNAVTSLLGTDNTDWQSQIYKNAFTQDHNLSFSGTAWKKLPYRISGGYNNADGVLKTYNYERTTLNVGLNPSFLKDHLKFNVNFKGLINNNNFADQGAVASAVFYDPTKPVYNGNTRWRGYTTWTENGDINGNPITLATPNPVAQLDLTDNTSRVKRSIGNIQTDYKFHFLPELRANLNLGYDYAKSEGHNNVQDSTQWVYVPVVAGGRLNNYSTTTRNQLADFYLNYAKDLKSIKSRIDVTAGYSWSHFYREGVNNTSALDGSQPQPTDAYKTEYYLAAFFGRLNYSYNDKYLLTFTLRDDATSRFSPDTRWGLFPAGAFAWRIKNEDFLKNSNTISDLKLRLGYGVTGQQDLTSLNNYPYLAKYTISDATSRYKFGDTYYYTLRPDGYDANIKWESTNTLNAGIDFGFANNRITGAIDYYSKKTSDLLSIVDLPAGTNFSPTVLTNIGSLDNHGIEFSLNSNIIATGNFNWSVNYNISYNKTKITKLNLNDDPNYVIPLGGIAGTTSGTIQAQKVGYPANSFYVYKQVYDPSGNPIEDKYVDLNNDGVINTSDLYIYKKPTADVLMGISTNLTYKHWDFSATGRASLGNYVYNNVAANSTYRGLYSSLRYLSNQTTAADETQFTTALTTNLSDYYIQNASFFRLDNMVLGYRFAPMFSNKFKLRLSASVQNVFVITDYKGLDPEISGGLDNNFYPRSRTFQLGLNAEF</sequence>
<evidence type="ECO:0000256" key="9">
    <source>
        <dbReference type="RuleBase" id="RU003357"/>
    </source>
</evidence>
<name>A0A7K1YCE1_9SPHI</name>
<feature type="domain" description="TonB-dependent receptor-like beta-barrel" evidence="11">
    <location>
        <begin position="396"/>
        <end position="957"/>
    </location>
</feature>
<dbReference type="PROSITE" id="PS52016">
    <property type="entry name" value="TONB_DEPENDENT_REC_3"/>
    <property type="match status" value="1"/>
</dbReference>
<reference evidence="13 14" key="1">
    <citation type="submission" date="2019-11" db="EMBL/GenBank/DDBJ databases">
        <title>Pedobacter sp. HMF7647 Genome sequencing and assembly.</title>
        <authorList>
            <person name="Kang H."/>
            <person name="Kim H."/>
            <person name="Joh K."/>
        </authorList>
    </citation>
    <scope>NUCLEOTIDE SEQUENCE [LARGE SCALE GENOMIC DNA]</scope>
    <source>
        <strain evidence="13 14">HMF7647</strain>
    </source>
</reference>
<evidence type="ECO:0000256" key="5">
    <source>
        <dbReference type="ARBA" id="ARBA00023077"/>
    </source>
</evidence>
<evidence type="ECO:0000313" key="14">
    <source>
        <dbReference type="Proteomes" id="UP000466586"/>
    </source>
</evidence>
<evidence type="ECO:0000256" key="1">
    <source>
        <dbReference type="ARBA" id="ARBA00004571"/>
    </source>
</evidence>
<dbReference type="RefSeq" id="WP_160845277.1">
    <property type="nucleotide sequence ID" value="NZ_WVHT01000006.1"/>
</dbReference>
<dbReference type="Pfam" id="PF00593">
    <property type="entry name" value="TonB_dep_Rec_b-barrel"/>
    <property type="match status" value="1"/>
</dbReference>
<dbReference type="NCBIfam" id="TIGR04056">
    <property type="entry name" value="OMP_RagA_SusC"/>
    <property type="match status" value="1"/>
</dbReference>
<dbReference type="InterPro" id="IPR012910">
    <property type="entry name" value="Plug_dom"/>
</dbReference>
<evidence type="ECO:0000259" key="12">
    <source>
        <dbReference type="Pfam" id="PF07715"/>
    </source>
</evidence>
<feature type="signal peptide" evidence="10">
    <location>
        <begin position="1"/>
        <end position="24"/>
    </location>
</feature>
<dbReference type="InterPro" id="IPR036942">
    <property type="entry name" value="Beta-barrel_TonB_sf"/>
</dbReference>
<feature type="chain" id="PRO_5029540013" evidence="10">
    <location>
        <begin position="25"/>
        <end position="993"/>
    </location>
</feature>
<dbReference type="Pfam" id="PF07715">
    <property type="entry name" value="Plug"/>
    <property type="match status" value="1"/>
</dbReference>
<dbReference type="Gene3D" id="2.170.130.10">
    <property type="entry name" value="TonB-dependent receptor, plug domain"/>
    <property type="match status" value="1"/>
</dbReference>
<keyword evidence="10" id="KW-0732">Signal</keyword>
<keyword evidence="2 8" id="KW-0813">Transport</keyword>
<dbReference type="SUPFAM" id="SSF49464">
    <property type="entry name" value="Carboxypeptidase regulatory domain-like"/>
    <property type="match status" value="1"/>
</dbReference>
<evidence type="ECO:0000256" key="3">
    <source>
        <dbReference type="ARBA" id="ARBA00022452"/>
    </source>
</evidence>
<dbReference type="EMBL" id="WVHT01000006">
    <property type="protein sequence ID" value="MXV52100.1"/>
    <property type="molecule type" value="Genomic_DNA"/>
</dbReference>
<proteinExistence type="inferred from homology"/>
<dbReference type="InterPro" id="IPR023997">
    <property type="entry name" value="TonB-dep_OMP_SusC/RagA_CS"/>
</dbReference>
<dbReference type="InterPro" id="IPR039426">
    <property type="entry name" value="TonB-dep_rcpt-like"/>
</dbReference>
<gene>
    <name evidence="13" type="ORF">GS399_14065</name>
</gene>
<accession>A0A7K1YCE1</accession>
<evidence type="ECO:0000256" key="4">
    <source>
        <dbReference type="ARBA" id="ARBA00022692"/>
    </source>
</evidence>
<protein>
    <submittedName>
        <fullName evidence="13">SusC/RagA family TonB-linked outer membrane protein</fullName>
    </submittedName>
</protein>
<evidence type="ECO:0000256" key="8">
    <source>
        <dbReference type="PROSITE-ProRule" id="PRU01360"/>
    </source>
</evidence>
<dbReference type="InterPro" id="IPR037066">
    <property type="entry name" value="Plug_dom_sf"/>
</dbReference>
<dbReference type="NCBIfam" id="TIGR04057">
    <property type="entry name" value="SusC_RagA_signa"/>
    <property type="match status" value="1"/>
</dbReference>
<evidence type="ECO:0000313" key="13">
    <source>
        <dbReference type="EMBL" id="MXV52100.1"/>
    </source>
</evidence>
<dbReference type="SUPFAM" id="SSF56935">
    <property type="entry name" value="Porins"/>
    <property type="match status" value="1"/>
</dbReference>
<dbReference type="InterPro" id="IPR023996">
    <property type="entry name" value="TonB-dep_OMP_SusC/RagA"/>
</dbReference>
<evidence type="ECO:0000259" key="11">
    <source>
        <dbReference type="Pfam" id="PF00593"/>
    </source>
</evidence>
<evidence type="ECO:0000256" key="6">
    <source>
        <dbReference type="ARBA" id="ARBA00023136"/>
    </source>
</evidence>
<keyword evidence="3 8" id="KW-1134">Transmembrane beta strand</keyword>
<keyword evidence="5 9" id="KW-0798">TonB box</keyword>
<comment type="subcellular location">
    <subcellularLocation>
        <location evidence="1 8">Cell outer membrane</location>
        <topology evidence="1 8">Multi-pass membrane protein</topology>
    </subcellularLocation>
</comment>
<dbReference type="AlphaFoldDB" id="A0A7K1YCE1"/>
<feature type="domain" description="TonB-dependent receptor plug" evidence="12">
    <location>
        <begin position="121"/>
        <end position="236"/>
    </location>
</feature>
<keyword evidence="7 8" id="KW-0998">Cell outer membrane</keyword>
<organism evidence="13 14">
    <name type="scientific">Hufsiella arboris</name>
    <dbReference type="NCBI Taxonomy" id="2695275"/>
    <lineage>
        <taxon>Bacteria</taxon>
        <taxon>Pseudomonadati</taxon>
        <taxon>Bacteroidota</taxon>
        <taxon>Sphingobacteriia</taxon>
        <taxon>Sphingobacteriales</taxon>
        <taxon>Sphingobacteriaceae</taxon>
        <taxon>Hufsiella</taxon>
    </lineage>
</organism>
<keyword evidence="14" id="KW-1185">Reference proteome</keyword>
<evidence type="ECO:0000256" key="2">
    <source>
        <dbReference type="ARBA" id="ARBA00022448"/>
    </source>
</evidence>
<dbReference type="InterPro" id="IPR008969">
    <property type="entry name" value="CarboxyPept-like_regulatory"/>
</dbReference>
<dbReference type="Pfam" id="PF13715">
    <property type="entry name" value="CarbopepD_reg_2"/>
    <property type="match status" value="1"/>
</dbReference>